<evidence type="ECO:0000256" key="9">
    <source>
        <dbReference type="PIRSR" id="PIRSR600542-1"/>
    </source>
</evidence>
<dbReference type="FunFam" id="1.10.275.20:FF:000001">
    <property type="entry name" value="carnitine O-palmitoyltransferase 2, mitochondrial"/>
    <property type="match status" value="1"/>
</dbReference>
<dbReference type="GO" id="GO:0004095">
    <property type="term" value="F:carnitine O-palmitoyltransferase activity"/>
    <property type="evidence" value="ECO:0007669"/>
    <property type="project" value="TreeGrafter"/>
</dbReference>
<evidence type="ECO:0000256" key="8">
    <source>
        <dbReference type="ARBA" id="ARBA00048999"/>
    </source>
</evidence>
<dbReference type="Gene3D" id="3.30.559.10">
    <property type="entry name" value="Chloramphenicol acetyltransferase-like domain"/>
    <property type="match status" value="1"/>
</dbReference>
<comment type="catalytic activity">
    <reaction evidence="8">
        <text>4,8-dimethylnonanoyl-CoA + (R)-carnitine = O-4,8-dimethylnonanoyl-(R)-carnitine + CoA</text>
        <dbReference type="Rhea" id="RHEA:44860"/>
        <dbReference type="ChEBI" id="CHEBI:16347"/>
        <dbReference type="ChEBI" id="CHEBI:57287"/>
        <dbReference type="ChEBI" id="CHEBI:77061"/>
        <dbReference type="ChEBI" id="CHEBI:84654"/>
    </reaction>
</comment>
<protein>
    <recommendedName>
        <fullName evidence="11">Choline/carnitine acyltransferase domain-containing protein</fullName>
    </recommendedName>
</protein>
<evidence type="ECO:0000256" key="7">
    <source>
        <dbReference type="ARBA" id="ARBA00023315"/>
    </source>
</evidence>
<evidence type="ECO:0000313" key="12">
    <source>
        <dbReference type="EMBL" id="KAJ3639480.1"/>
    </source>
</evidence>
<name>A0AA38HKA8_9CUCU</name>
<dbReference type="Gene3D" id="1.10.275.20">
    <property type="entry name" value="Choline/Carnitine o-acyltransferase"/>
    <property type="match status" value="1"/>
</dbReference>
<keyword evidence="4 10" id="KW-0808">Transferase</keyword>
<dbReference type="PANTHER" id="PTHR22589">
    <property type="entry name" value="CARNITINE O-ACYLTRANSFERASE"/>
    <property type="match status" value="1"/>
</dbReference>
<reference evidence="12" key="1">
    <citation type="journal article" date="2023" name="G3 (Bethesda)">
        <title>Whole genome assemblies of Zophobas morio and Tenebrio molitor.</title>
        <authorList>
            <person name="Kaur S."/>
            <person name="Stinson S.A."/>
            <person name="diCenzo G.C."/>
        </authorList>
    </citation>
    <scope>NUCLEOTIDE SEQUENCE</scope>
    <source>
        <strain evidence="12">QUZm001</strain>
    </source>
</reference>
<dbReference type="GO" id="GO:0005739">
    <property type="term" value="C:mitochondrion"/>
    <property type="evidence" value="ECO:0007669"/>
    <property type="project" value="TreeGrafter"/>
</dbReference>
<evidence type="ECO:0000256" key="10">
    <source>
        <dbReference type="RuleBase" id="RU003801"/>
    </source>
</evidence>
<dbReference type="Gene3D" id="3.30.559.70">
    <property type="entry name" value="Choline/Carnitine o-acyltransferase, domain 2"/>
    <property type="match status" value="1"/>
</dbReference>
<keyword evidence="3" id="KW-0813">Transport</keyword>
<dbReference type="InterPro" id="IPR023213">
    <property type="entry name" value="CAT-like_dom_sf"/>
</dbReference>
<keyword evidence="13" id="KW-1185">Reference proteome</keyword>
<dbReference type="Proteomes" id="UP001168821">
    <property type="component" value="Unassembled WGS sequence"/>
</dbReference>
<dbReference type="InterPro" id="IPR042231">
    <property type="entry name" value="Cho/carn_acyl_trans_2"/>
</dbReference>
<dbReference type="InterPro" id="IPR000542">
    <property type="entry name" value="Carn_acyl_trans"/>
</dbReference>
<keyword evidence="5" id="KW-0276">Fatty acid metabolism</keyword>
<dbReference type="AlphaFoldDB" id="A0AA38HKA8"/>
<comment type="caution">
    <text evidence="12">The sequence shown here is derived from an EMBL/GenBank/DDBJ whole genome shotgun (WGS) entry which is preliminary data.</text>
</comment>
<comment type="pathway">
    <text evidence="1">Lipid metabolism; fatty acid beta-oxidation.</text>
</comment>
<evidence type="ECO:0000259" key="11">
    <source>
        <dbReference type="Pfam" id="PF00755"/>
    </source>
</evidence>
<accession>A0AA38HKA8</accession>
<dbReference type="Pfam" id="PF00755">
    <property type="entry name" value="Carn_acyltransf"/>
    <property type="match status" value="1"/>
</dbReference>
<evidence type="ECO:0000256" key="3">
    <source>
        <dbReference type="ARBA" id="ARBA00022448"/>
    </source>
</evidence>
<evidence type="ECO:0000256" key="1">
    <source>
        <dbReference type="ARBA" id="ARBA00005005"/>
    </source>
</evidence>
<sequence>MVFLKYTPLQSQSRAILKLVDKNLVSKDYVEYQFIQQSQIPTSHFQPGLPRLPIPELKLTCERYLAAQRPLLIDESYTKTETNVNRFRDGVGKQLQRILKDYDGKNKHTSYISELWFDKYLRSRTPLPLNCNPILVFNNDDKPEYNDQLIRTTNLIVSSLRFYRTLKSELLQPDIYHLQPAKSDNERFNYIASKLPPKLAYIYAYFNKAFPLDMSQYPNLFQTTRIPEIDKDRLVDNPESKHITVQYKGHFYAFKVLTVSNDIIPASQILDNLKFILNDTIEPSKHPVGILTTLERNKWATIRHELAENGNETQLKTIDSALFHISLDDDMPGNDPCKITTQFLHGDGTNRWFDKSFSLIVAKDGVTAVNFEHAWGDGVAVLRYTEEVFKDSKNKPRIHPDTKTTEESSLSVNRLDIHLNDHLKSCIDQAKVEYKAICDNLDVNYTIFEGIGKDTCKKNKVSPDAVMQLGFQVGYHKLTGNFVSTYESCSTAAFKHGRTEAIRPCTTATKAFTLALNSQNKPSVPELKSMIQKCSSIHNRLIKEAAMGQGFDRHLFALKAMGEKNGIKNNIFDDPEYAHIGYDVMSTSTLNSPAIFSGGFGPVVPDGFGMGYAIKDEFLGALVTNYKDRTNGPDFIGALKKSFEEIFAILQAN</sequence>
<keyword evidence="7 10" id="KW-0012">Acyltransferase</keyword>
<feature type="domain" description="Choline/carnitine acyltransferase" evidence="11">
    <location>
        <begin position="52"/>
        <end position="640"/>
    </location>
</feature>
<dbReference type="PROSITE" id="PS00440">
    <property type="entry name" value="ACYLTRANSF_C_2"/>
    <property type="match status" value="1"/>
</dbReference>
<gene>
    <name evidence="12" type="ORF">Zmor_002839</name>
</gene>
<dbReference type="PANTHER" id="PTHR22589:SF16">
    <property type="entry name" value="CARNITINE O-PALMITOYLTRANSFERASE 2, MITOCHONDRIAL"/>
    <property type="match status" value="1"/>
</dbReference>
<dbReference type="SUPFAM" id="SSF52777">
    <property type="entry name" value="CoA-dependent acyltransferases"/>
    <property type="match status" value="2"/>
</dbReference>
<dbReference type="Gene3D" id="1.20.1280.180">
    <property type="match status" value="1"/>
</dbReference>
<dbReference type="InterPro" id="IPR039551">
    <property type="entry name" value="Cho/carn_acyl_trans"/>
</dbReference>
<dbReference type="EMBL" id="JALNTZ010000010">
    <property type="protein sequence ID" value="KAJ3639480.1"/>
    <property type="molecule type" value="Genomic_DNA"/>
</dbReference>
<evidence type="ECO:0000256" key="6">
    <source>
        <dbReference type="ARBA" id="ARBA00023098"/>
    </source>
</evidence>
<evidence type="ECO:0000256" key="4">
    <source>
        <dbReference type="ARBA" id="ARBA00022679"/>
    </source>
</evidence>
<dbReference type="GO" id="GO:0006635">
    <property type="term" value="P:fatty acid beta-oxidation"/>
    <property type="evidence" value="ECO:0007669"/>
    <property type="project" value="TreeGrafter"/>
</dbReference>
<evidence type="ECO:0000256" key="2">
    <source>
        <dbReference type="ARBA" id="ARBA00005232"/>
    </source>
</evidence>
<feature type="active site" description="Proton acceptor" evidence="9">
    <location>
        <position position="373"/>
    </location>
</feature>
<keyword evidence="6" id="KW-0443">Lipid metabolism</keyword>
<evidence type="ECO:0000313" key="13">
    <source>
        <dbReference type="Proteomes" id="UP001168821"/>
    </source>
</evidence>
<proteinExistence type="inferred from homology"/>
<evidence type="ECO:0000256" key="5">
    <source>
        <dbReference type="ARBA" id="ARBA00022832"/>
    </source>
</evidence>
<organism evidence="12 13">
    <name type="scientific">Zophobas morio</name>
    <dbReference type="NCBI Taxonomy" id="2755281"/>
    <lineage>
        <taxon>Eukaryota</taxon>
        <taxon>Metazoa</taxon>
        <taxon>Ecdysozoa</taxon>
        <taxon>Arthropoda</taxon>
        <taxon>Hexapoda</taxon>
        <taxon>Insecta</taxon>
        <taxon>Pterygota</taxon>
        <taxon>Neoptera</taxon>
        <taxon>Endopterygota</taxon>
        <taxon>Coleoptera</taxon>
        <taxon>Polyphaga</taxon>
        <taxon>Cucujiformia</taxon>
        <taxon>Tenebrionidae</taxon>
        <taxon>Zophobas</taxon>
    </lineage>
</organism>
<dbReference type="InterPro" id="IPR042572">
    <property type="entry name" value="Carn_acyl_trans_N"/>
</dbReference>
<comment type="similarity">
    <text evidence="2 10">Belongs to the carnitine/choline acetyltransferase family.</text>
</comment>